<dbReference type="STRING" id="450378.GCA_001661675_01006"/>
<dbReference type="InterPro" id="IPR013762">
    <property type="entry name" value="Integrase-like_cat_sf"/>
</dbReference>
<name>A0A1Z1FEV2_9SPHN</name>
<dbReference type="Proteomes" id="UP000195807">
    <property type="component" value="Chromosome"/>
</dbReference>
<evidence type="ECO:0000256" key="2">
    <source>
        <dbReference type="ARBA" id="ARBA00023172"/>
    </source>
</evidence>
<organism evidence="4 5">
    <name type="scientific">Croceicoccus marinus</name>
    <dbReference type="NCBI Taxonomy" id="450378"/>
    <lineage>
        <taxon>Bacteria</taxon>
        <taxon>Pseudomonadati</taxon>
        <taxon>Pseudomonadota</taxon>
        <taxon>Alphaproteobacteria</taxon>
        <taxon>Sphingomonadales</taxon>
        <taxon>Erythrobacteraceae</taxon>
        <taxon>Croceicoccus</taxon>
    </lineage>
</organism>
<evidence type="ECO:0000259" key="3">
    <source>
        <dbReference type="PROSITE" id="PS51898"/>
    </source>
</evidence>
<dbReference type="SUPFAM" id="SSF56349">
    <property type="entry name" value="DNA breaking-rejoining enzymes"/>
    <property type="match status" value="1"/>
</dbReference>
<evidence type="ECO:0000313" key="5">
    <source>
        <dbReference type="Proteomes" id="UP000195807"/>
    </source>
</evidence>
<dbReference type="GO" id="GO:0015074">
    <property type="term" value="P:DNA integration"/>
    <property type="evidence" value="ECO:0007669"/>
    <property type="project" value="UniProtKB-KW"/>
</dbReference>
<proteinExistence type="predicted"/>
<dbReference type="InterPro" id="IPR002104">
    <property type="entry name" value="Integrase_catalytic"/>
</dbReference>
<dbReference type="PROSITE" id="PS51898">
    <property type="entry name" value="TYR_RECOMBINASE"/>
    <property type="match status" value="1"/>
</dbReference>
<dbReference type="InterPro" id="IPR050090">
    <property type="entry name" value="Tyrosine_recombinase_XerCD"/>
</dbReference>
<gene>
    <name evidence="4" type="ORF">A9D14_05040</name>
</gene>
<sequence length="257" mass="29076">MPEGRDEKRKREAWRAAKPFWAGIRPSLVDAEMCLAYEQKRDRSAHTMRHELGLVKRALAWGIREGHLDKAPEVVLPPMPEATVDHLTKAQFRKLLDGCVASHIQLFAMLAVTTGGRKTALLQAKWDQVDLDRAIIDLNPKRRTQNGKYRATVPLNDMILPVLREAKESAMTDYIIEYNGNPCLDIKKGFAAAAQRAGIKAHPHMLRHSAAVWMAEDRVPMGEIAALLGHRNINITTRIYARYHPDHLRSAARSLSW</sequence>
<dbReference type="InterPro" id="IPR011010">
    <property type="entry name" value="DNA_brk_join_enz"/>
</dbReference>
<evidence type="ECO:0000256" key="1">
    <source>
        <dbReference type="ARBA" id="ARBA00022908"/>
    </source>
</evidence>
<dbReference type="PANTHER" id="PTHR30349">
    <property type="entry name" value="PHAGE INTEGRASE-RELATED"/>
    <property type="match status" value="1"/>
</dbReference>
<keyword evidence="2" id="KW-0233">DNA recombination</keyword>
<reference evidence="4 5" key="1">
    <citation type="submission" date="2017-01" db="EMBL/GenBank/DDBJ databases">
        <title>Complete genome sequence of esterase-producing bacterium Croceicoccus marinus E4A9.</title>
        <authorList>
            <person name="Wu Y.-H."/>
            <person name="Cheng H."/>
            <person name="Xu L."/>
            <person name="Huo Y.-Y."/>
            <person name="Wang C.-S."/>
            <person name="Xu X.-W."/>
        </authorList>
    </citation>
    <scope>NUCLEOTIDE SEQUENCE [LARGE SCALE GENOMIC DNA]</scope>
    <source>
        <strain evidence="4 5">E4A9</strain>
    </source>
</reference>
<dbReference type="Pfam" id="PF00589">
    <property type="entry name" value="Phage_integrase"/>
    <property type="match status" value="1"/>
</dbReference>
<dbReference type="AlphaFoldDB" id="A0A1Z1FEV2"/>
<dbReference type="Gene3D" id="1.10.443.10">
    <property type="entry name" value="Intergrase catalytic core"/>
    <property type="match status" value="1"/>
</dbReference>
<dbReference type="PANTHER" id="PTHR30349:SF64">
    <property type="entry name" value="PROPHAGE INTEGRASE INTD-RELATED"/>
    <property type="match status" value="1"/>
</dbReference>
<dbReference type="EMBL" id="CP019602">
    <property type="protein sequence ID" value="ARU17260.1"/>
    <property type="molecule type" value="Genomic_DNA"/>
</dbReference>
<keyword evidence="5" id="KW-1185">Reference proteome</keyword>
<protein>
    <recommendedName>
        <fullName evidence="3">Tyr recombinase domain-containing protein</fullName>
    </recommendedName>
</protein>
<dbReference type="GO" id="GO:0003677">
    <property type="term" value="F:DNA binding"/>
    <property type="evidence" value="ECO:0007669"/>
    <property type="project" value="InterPro"/>
</dbReference>
<feature type="domain" description="Tyr recombinase" evidence="3">
    <location>
        <begin position="82"/>
        <end position="253"/>
    </location>
</feature>
<evidence type="ECO:0000313" key="4">
    <source>
        <dbReference type="EMBL" id="ARU17260.1"/>
    </source>
</evidence>
<accession>A0A1Z1FEV2</accession>
<dbReference type="KEGG" id="cman:A9D14_05040"/>
<dbReference type="GO" id="GO:0006310">
    <property type="term" value="P:DNA recombination"/>
    <property type="evidence" value="ECO:0007669"/>
    <property type="project" value="UniProtKB-KW"/>
</dbReference>
<dbReference type="CDD" id="cd00796">
    <property type="entry name" value="INT_Rci_Hp1_C"/>
    <property type="match status" value="1"/>
</dbReference>
<keyword evidence="1" id="KW-0229">DNA integration</keyword>